<proteinExistence type="inferred from homology"/>
<dbReference type="InterPro" id="IPR018193">
    <property type="entry name" value="Glyc_kinase_flavodox-like_fold"/>
</dbReference>
<protein>
    <submittedName>
        <fullName evidence="5">Glycerate kinase</fullName>
        <ecNumber evidence="5">2.7.1.31</ecNumber>
    </submittedName>
</protein>
<dbReference type="PANTHER" id="PTHR21599">
    <property type="entry name" value="GLYCERATE KINASE"/>
    <property type="match status" value="1"/>
</dbReference>
<dbReference type="GO" id="GO:0008887">
    <property type="term" value="F:glycerate kinase activity"/>
    <property type="evidence" value="ECO:0007669"/>
    <property type="project" value="UniProtKB-EC"/>
</dbReference>
<comment type="similarity">
    <text evidence="1 4">Belongs to the glycerate kinase type-1 family.</text>
</comment>
<dbReference type="PANTHER" id="PTHR21599:SF0">
    <property type="entry name" value="GLYCERATE KINASE"/>
    <property type="match status" value="1"/>
</dbReference>
<accession>A0ABT9VJ34</accession>
<dbReference type="PIRSF" id="PIRSF006078">
    <property type="entry name" value="GlxK"/>
    <property type="match status" value="1"/>
</dbReference>
<evidence type="ECO:0000256" key="2">
    <source>
        <dbReference type="ARBA" id="ARBA00022679"/>
    </source>
</evidence>
<dbReference type="NCBIfam" id="TIGR00045">
    <property type="entry name" value="glycerate kinase"/>
    <property type="match status" value="1"/>
</dbReference>
<dbReference type="InterPro" id="IPR018197">
    <property type="entry name" value="Glycerate_kinase_RE-like"/>
</dbReference>
<evidence type="ECO:0000256" key="3">
    <source>
        <dbReference type="ARBA" id="ARBA00022777"/>
    </source>
</evidence>
<keyword evidence="6" id="KW-1185">Reference proteome</keyword>
<keyword evidence="3 4" id="KW-0418">Kinase</keyword>
<evidence type="ECO:0000256" key="4">
    <source>
        <dbReference type="PIRNR" id="PIRNR006078"/>
    </source>
</evidence>
<evidence type="ECO:0000256" key="1">
    <source>
        <dbReference type="ARBA" id="ARBA00006284"/>
    </source>
</evidence>
<dbReference type="Gene3D" id="3.90.1510.10">
    <property type="entry name" value="Glycerate kinase, domain 2"/>
    <property type="match status" value="1"/>
</dbReference>
<keyword evidence="2 4" id="KW-0808">Transferase</keyword>
<dbReference type="Proteomes" id="UP001225646">
    <property type="component" value="Unassembled WGS sequence"/>
</dbReference>
<dbReference type="InterPro" id="IPR036129">
    <property type="entry name" value="Glycerate_kinase_sf"/>
</dbReference>
<comment type="caution">
    <text evidence="5">The sequence shown here is derived from an EMBL/GenBank/DDBJ whole genome shotgun (WGS) entry which is preliminary data.</text>
</comment>
<dbReference type="Gene3D" id="3.40.50.10350">
    <property type="entry name" value="Glycerate kinase, domain 1"/>
    <property type="match status" value="1"/>
</dbReference>
<reference evidence="5 6" key="1">
    <citation type="submission" date="2023-07" db="EMBL/GenBank/DDBJ databases">
        <title>Genomic Encyclopedia of Type Strains, Phase IV (KMG-IV): sequencing the most valuable type-strain genomes for metagenomic binning, comparative biology and taxonomic classification.</title>
        <authorList>
            <person name="Goeker M."/>
        </authorList>
    </citation>
    <scope>NUCLEOTIDE SEQUENCE [LARGE SCALE GENOMIC DNA]</scope>
    <source>
        <strain evidence="5 6">DSM 19092</strain>
    </source>
</reference>
<evidence type="ECO:0000313" key="6">
    <source>
        <dbReference type="Proteomes" id="UP001225646"/>
    </source>
</evidence>
<evidence type="ECO:0000313" key="5">
    <source>
        <dbReference type="EMBL" id="MDQ0160978.1"/>
    </source>
</evidence>
<dbReference type="EC" id="2.7.1.31" evidence="5"/>
<gene>
    <name evidence="5" type="ORF">J2S06_000048</name>
</gene>
<dbReference type="EMBL" id="JAUSTR010000001">
    <property type="protein sequence ID" value="MDQ0160978.1"/>
    <property type="molecule type" value="Genomic_DNA"/>
</dbReference>
<dbReference type="RefSeq" id="WP_419150911.1">
    <property type="nucleotide sequence ID" value="NZ_JAUSTR010000001.1"/>
</dbReference>
<organism evidence="5 6">
    <name type="scientific">Aeribacillus alveayuensis</name>
    <dbReference type="NCBI Taxonomy" id="279215"/>
    <lineage>
        <taxon>Bacteria</taxon>
        <taxon>Bacillati</taxon>
        <taxon>Bacillota</taxon>
        <taxon>Bacilli</taxon>
        <taxon>Bacillales</taxon>
        <taxon>Bacillaceae</taxon>
        <taxon>Aeribacillus</taxon>
    </lineage>
</organism>
<name>A0ABT9VJ34_9BACI</name>
<dbReference type="Pfam" id="PF02595">
    <property type="entry name" value="Gly_kinase"/>
    <property type="match status" value="1"/>
</dbReference>
<sequence>MNIVIAPDSYKGSLSALEVGKTIKKAFLKEIPDATIDVIPMADGGEGTLETLVYSTNGKRIQINVTGPLGDPIESEYGVLGDGKTVVIEVAKIAGLPMIPPEKRNPMKTTTFGIGDAILRAANSGYRNFIIGLGGSATNDGGLGMLKALGVTFLDEDGNVVKPIGSSLLRVQSVDFSTINAIVKECHFRIASDVDNPLCGEQGATAVFGPQKGATPKQVEELDQALKNYANLIESDLGKQYQNMPGAGAAGGLGYSFLLIGGEIISGAEIVAEATGLVEKIKCANWVITGEGQSDYQTLYGKVPSFIAKTANKYKIPTILLSGGLGQGYEQLYDYFVSCHSITAGPISLEDCMENARELLFYQSRNIARLIQAKK</sequence>
<dbReference type="InterPro" id="IPR004381">
    <property type="entry name" value="Glycerate_kinase"/>
</dbReference>
<dbReference type="SUPFAM" id="SSF110738">
    <property type="entry name" value="Glycerate kinase I"/>
    <property type="match status" value="1"/>
</dbReference>